<name>A0A5C3P2F9_9APHY</name>
<feature type="compositionally biased region" description="Pro residues" evidence="1">
    <location>
        <begin position="788"/>
        <end position="807"/>
    </location>
</feature>
<feature type="compositionally biased region" description="Low complexity" evidence="1">
    <location>
        <begin position="1040"/>
        <end position="1051"/>
    </location>
</feature>
<reference evidence="2 3" key="1">
    <citation type="journal article" date="2019" name="Nat. Ecol. Evol.">
        <title>Megaphylogeny resolves global patterns of mushroom evolution.</title>
        <authorList>
            <person name="Varga T."/>
            <person name="Krizsan K."/>
            <person name="Foldi C."/>
            <person name="Dima B."/>
            <person name="Sanchez-Garcia M."/>
            <person name="Sanchez-Ramirez S."/>
            <person name="Szollosi G.J."/>
            <person name="Szarkandi J.G."/>
            <person name="Papp V."/>
            <person name="Albert L."/>
            <person name="Andreopoulos W."/>
            <person name="Angelini C."/>
            <person name="Antonin V."/>
            <person name="Barry K.W."/>
            <person name="Bougher N.L."/>
            <person name="Buchanan P."/>
            <person name="Buyck B."/>
            <person name="Bense V."/>
            <person name="Catcheside P."/>
            <person name="Chovatia M."/>
            <person name="Cooper J."/>
            <person name="Damon W."/>
            <person name="Desjardin D."/>
            <person name="Finy P."/>
            <person name="Geml J."/>
            <person name="Haridas S."/>
            <person name="Hughes K."/>
            <person name="Justo A."/>
            <person name="Karasinski D."/>
            <person name="Kautmanova I."/>
            <person name="Kiss B."/>
            <person name="Kocsube S."/>
            <person name="Kotiranta H."/>
            <person name="LaButti K.M."/>
            <person name="Lechner B.E."/>
            <person name="Liimatainen K."/>
            <person name="Lipzen A."/>
            <person name="Lukacs Z."/>
            <person name="Mihaltcheva S."/>
            <person name="Morgado L.N."/>
            <person name="Niskanen T."/>
            <person name="Noordeloos M.E."/>
            <person name="Ohm R.A."/>
            <person name="Ortiz-Santana B."/>
            <person name="Ovrebo C."/>
            <person name="Racz N."/>
            <person name="Riley R."/>
            <person name="Savchenko A."/>
            <person name="Shiryaev A."/>
            <person name="Soop K."/>
            <person name="Spirin V."/>
            <person name="Szebenyi C."/>
            <person name="Tomsovsky M."/>
            <person name="Tulloss R.E."/>
            <person name="Uehling J."/>
            <person name="Grigoriev I.V."/>
            <person name="Vagvolgyi C."/>
            <person name="Papp T."/>
            <person name="Martin F.M."/>
            <person name="Miettinen O."/>
            <person name="Hibbett D.S."/>
            <person name="Nagy L.G."/>
        </authorList>
    </citation>
    <scope>NUCLEOTIDE SEQUENCE [LARGE SCALE GENOMIC DNA]</scope>
    <source>
        <strain evidence="2 3">HHB13444</strain>
    </source>
</reference>
<dbReference type="Proteomes" id="UP000308197">
    <property type="component" value="Unassembled WGS sequence"/>
</dbReference>
<feature type="compositionally biased region" description="Low complexity" evidence="1">
    <location>
        <begin position="188"/>
        <end position="232"/>
    </location>
</feature>
<feature type="region of interest" description="Disordered" evidence="1">
    <location>
        <begin position="1"/>
        <end position="171"/>
    </location>
</feature>
<feature type="region of interest" description="Disordered" evidence="1">
    <location>
        <begin position="188"/>
        <end position="245"/>
    </location>
</feature>
<feature type="compositionally biased region" description="Low complexity" evidence="1">
    <location>
        <begin position="546"/>
        <end position="558"/>
    </location>
</feature>
<feature type="region of interest" description="Disordered" evidence="1">
    <location>
        <begin position="632"/>
        <end position="656"/>
    </location>
</feature>
<feature type="region of interest" description="Disordered" evidence="1">
    <location>
        <begin position="443"/>
        <end position="478"/>
    </location>
</feature>
<keyword evidence="3" id="KW-1185">Reference proteome</keyword>
<feature type="compositionally biased region" description="Pro residues" evidence="1">
    <location>
        <begin position="1065"/>
        <end position="1085"/>
    </location>
</feature>
<evidence type="ECO:0000313" key="3">
    <source>
        <dbReference type="Proteomes" id="UP000308197"/>
    </source>
</evidence>
<feature type="compositionally biased region" description="Low complexity" evidence="1">
    <location>
        <begin position="745"/>
        <end position="759"/>
    </location>
</feature>
<sequence>MSSKPRAASPAGSPAQVARPFRFSSTKQDLDPGRRQSKLPELLTRKRTSSMPHRKGNGHSPDPFTAHPSGSASFVTYDAPPSAAPSTRNMSSPPPSSPLMGLSKRARGSLLIPSGITLPFTRTRNKSKKGRPPPATNPFVYSEVIEISAPPPLPPEEDEDRNHLRNAAAQSIGLDPVLLEDRESLSSLSHTRSFSQSQAHTERSMSQSSSRSRSPSPTRSRARGTTSSRAETPATRSLPPFPATQSALSPWVQRASKVAKHYPPTSLLLYALAKQWKPRVLVLTSSPMAGSGPLTHTTSFSSQSQSPHSLHSSSSLPQNVAHLHVFKSDGGGERELERVEIGAESVVFVSEDDIGGRRGVVRVGGVGGAELTLSMADQTEAQNWIAAIKHAVLSERSVQAGLGAMAQSNGVEPRGDLDVMLSMRVQGIFTPPPAAATSVTVPAVATSHGQTGSAGPSSPAPSLRSASPRPASSRPPSVAVSALRGLFGGHRPRSPSGATLDMSFNSISERDGAETPPPEDSSFGRAGNSLLGMLRSNSVSSERPLSPTTPMSSVPSTPRVGSTTSADLPVQMGLISPLGPPPSLDQKILQDKDRESILPSLGRDRFSGLGLTGVSGGSLDAHVSKLYANGTTPFGAGSLQPPPRRRAYTASGLAPPAHTNGERVDFAYHHTNASAAETLGVRHNGSAFLSPRPTSPALSATASPSPTSPSTTSSPRFSPSPSLSPSLSPNGVGSSPSPPQREGRVSSSWSSVSSLGSGSNEQPPRTSFEAVSKRWSRQGVLPKRLSPPNGPPPATPPSGPAPLPPSSPSGRSSFQQPRHPYAADNSPSRSPSQRSVHSPQSIMSNLQNFSKRASGSSIRSDTTVSTTQSRATGSSFIAQALMQPPSQSSPHVRPRSSHRTSVPPPQRPAPSMALPPTPTADEFGKMDVVPLPAPAPTPTLRSNGYPSRPPHSAPAAKTSFRESFTIRTNRLSLSPPTLPPSAALPPRPDELLSQRRSHHRRSTSSGSPISLPTIPASPNPLVLPAAPTNDPLSLTSTAQPTTSIPITSRPTLLFKRRLRMLSTPSPTPPPLNPLPNVPLNPPSPAPSSINPYSLPSTPTGEPITTFQNDPSFLIVSPSPPLSPMSAVQPPIVSPLLPPPPEQSPEMHGITSLSPPPRRGSRQISVLQMESDSEEEGSDKELEFKLNGSGDSGSPVRKPLSLSPRQSIASLEDVCT</sequence>
<organism evidence="2 3">
    <name type="scientific">Polyporus arcularius HHB13444</name>
    <dbReference type="NCBI Taxonomy" id="1314778"/>
    <lineage>
        <taxon>Eukaryota</taxon>
        <taxon>Fungi</taxon>
        <taxon>Dikarya</taxon>
        <taxon>Basidiomycota</taxon>
        <taxon>Agaricomycotina</taxon>
        <taxon>Agaricomycetes</taxon>
        <taxon>Polyporales</taxon>
        <taxon>Polyporaceae</taxon>
        <taxon>Polyporus</taxon>
    </lineage>
</organism>
<dbReference type="STRING" id="1314778.A0A5C3P2F9"/>
<feature type="compositionally biased region" description="Pro residues" evidence="1">
    <location>
        <begin position="1131"/>
        <end position="1142"/>
    </location>
</feature>
<dbReference type="AlphaFoldDB" id="A0A5C3P2F9"/>
<protein>
    <recommendedName>
        <fullName evidence="4">PH domain-containing protein</fullName>
    </recommendedName>
</protein>
<dbReference type="InParanoid" id="A0A5C3P2F9"/>
<feature type="compositionally biased region" description="Polar residues" evidence="1">
    <location>
        <begin position="1093"/>
        <end position="1103"/>
    </location>
</feature>
<feature type="compositionally biased region" description="Pro residues" evidence="1">
    <location>
        <begin position="902"/>
        <end position="918"/>
    </location>
</feature>
<evidence type="ECO:0008006" key="4">
    <source>
        <dbReference type="Google" id="ProtNLM"/>
    </source>
</evidence>
<dbReference type="EMBL" id="ML211428">
    <property type="protein sequence ID" value="TFK83017.1"/>
    <property type="molecule type" value="Genomic_DNA"/>
</dbReference>
<feature type="compositionally biased region" description="Polar residues" evidence="1">
    <location>
        <begin position="1030"/>
        <end position="1039"/>
    </location>
</feature>
<feature type="region of interest" description="Disordered" evidence="1">
    <location>
        <begin position="508"/>
        <end position="565"/>
    </location>
</feature>
<feature type="compositionally biased region" description="Low complexity" evidence="1">
    <location>
        <begin position="690"/>
        <end position="735"/>
    </location>
</feature>
<feature type="compositionally biased region" description="Low complexity" evidence="1">
    <location>
        <begin position="294"/>
        <end position="315"/>
    </location>
</feature>
<evidence type="ECO:0000313" key="2">
    <source>
        <dbReference type="EMBL" id="TFK83017.1"/>
    </source>
</evidence>
<evidence type="ECO:0000256" key="1">
    <source>
        <dbReference type="SAM" id="MobiDB-lite"/>
    </source>
</evidence>
<feature type="region of interest" description="Disordered" evidence="1">
    <location>
        <begin position="685"/>
        <end position="1103"/>
    </location>
</feature>
<gene>
    <name evidence="2" type="ORF">K466DRAFT_603220</name>
</gene>
<feature type="region of interest" description="Disordered" evidence="1">
    <location>
        <begin position="1122"/>
        <end position="1215"/>
    </location>
</feature>
<proteinExistence type="predicted"/>
<feature type="compositionally biased region" description="Pro residues" evidence="1">
    <location>
        <begin position="976"/>
        <end position="986"/>
    </location>
</feature>
<feature type="compositionally biased region" description="Polar residues" evidence="1">
    <location>
        <begin position="825"/>
        <end position="877"/>
    </location>
</feature>
<accession>A0A5C3P2F9</accession>
<feature type="region of interest" description="Disordered" evidence="1">
    <location>
        <begin position="293"/>
        <end position="315"/>
    </location>
</feature>
<feature type="compositionally biased region" description="Basic residues" evidence="1">
    <location>
        <begin position="45"/>
        <end position="57"/>
    </location>
</feature>